<dbReference type="Pfam" id="PF02308">
    <property type="entry name" value="MgtC"/>
    <property type="match status" value="1"/>
</dbReference>
<sequence>MQQITDFSTAMAVLASAAGCGLLMGIERERRKGDGPDRSLAGVRSFTLVSISGATAGLLGDPALVVVGALLVVVLTVVAYARERSSDPGVTTEIALLLAYLIGITSVHDQMLAAALAVMATGLLLVREGLHQFVNQWLQPGEVRSGLVLAALALLVYPLAPNRPLWEGVLNPQVLVRLVIVLLVIQSLAHVGKRLMQARNAMALSALASGFVSSTATIASLGMEVRAGQGVVRLHAAAAVLSCTATMVQILVVAAAVQPQWLRPLWLPAMAGAAAAAAWGWWSGRKRAQGRSPQGTGATATGPGVADSDDAAPAPVLPNAPMFKLRDAVLIAGLLTGIQVGVHALTLWQGDAGMLVGTLLASLVDAHAATAAVLVQGLPGSAEAPAVKFTLMVAMLVHACSKCAVALLSGGWRYALAAAPGIVAHTLAFVGVLALQ</sequence>
<dbReference type="InterPro" id="IPR049177">
    <property type="entry name" value="MgtC_SapB_SrpB_YhiD_N"/>
</dbReference>
<evidence type="ECO:0000256" key="1">
    <source>
        <dbReference type="SAM" id="MobiDB-lite"/>
    </source>
</evidence>
<evidence type="ECO:0000313" key="5">
    <source>
        <dbReference type="EMBL" id="TCP20358.1"/>
    </source>
</evidence>
<feature type="domain" description="DUF4010" evidence="4">
    <location>
        <begin position="180"/>
        <end position="410"/>
    </location>
</feature>
<keyword evidence="2" id="KW-0472">Membrane</keyword>
<feature type="transmembrane region" description="Helical" evidence="2">
    <location>
        <begin position="145"/>
        <end position="162"/>
    </location>
</feature>
<name>A0A4R2NGM1_9BURK</name>
<feature type="transmembrane region" description="Helical" evidence="2">
    <location>
        <begin position="263"/>
        <end position="282"/>
    </location>
</feature>
<gene>
    <name evidence="5" type="ORF">EV674_1016</name>
</gene>
<feature type="transmembrane region" description="Helical" evidence="2">
    <location>
        <begin position="174"/>
        <end position="191"/>
    </location>
</feature>
<feature type="region of interest" description="Disordered" evidence="1">
    <location>
        <begin position="286"/>
        <end position="311"/>
    </location>
</feature>
<comment type="caution">
    <text evidence="5">The sequence shown here is derived from an EMBL/GenBank/DDBJ whole genome shotgun (WGS) entry which is preliminary data.</text>
</comment>
<dbReference type="Pfam" id="PF13194">
    <property type="entry name" value="DUF4010"/>
    <property type="match status" value="1"/>
</dbReference>
<dbReference type="AlphaFoldDB" id="A0A4R2NGM1"/>
<feature type="transmembrane region" description="Helical" evidence="2">
    <location>
        <begin position="94"/>
        <end position="125"/>
    </location>
</feature>
<protein>
    <submittedName>
        <fullName evidence="5">Uncharacterized membrane protein (DUF4010 family)</fullName>
    </submittedName>
</protein>
<dbReference type="RefSeq" id="WP_119014776.1">
    <property type="nucleotide sequence ID" value="NZ_QXNC01000050.1"/>
</dbReference>
<feature type="transmembrane region" description="Helical" evidence="2">
    <location>
        <begin position="6"/>
        <end position="26"/>
    </location>
</feature>
<keyword evidence="2" id="KW-0812">Transmembrane</keyword>
<evidence type="ECO:0000313" key="6">
    <source>
        <dbReference type="Proteomes" id="UP000295182"/>
    </source>
</evidence>
<keyword evidence="2" id="KW-1133">Transmembrane helix</keyword>
<proteinExistence type="predicted"/>
<feature type="transmembrane region" description="Helical" evidence="2">
    <location>
        <begin position="203"/>
        <end position="222"/>
    </location>
</feature>
<dbReference type="PANTHER" id="PTHR39084">
    <property type="entry name" value="MEMBRANE PROTEIN-RELATED"/>
    <property type="match status" value="1"/>
</dbReference>
<feature type="transmembrane region" description="Helical" evidence="2">
    <location>
        <begin position="328"/>
        <end position="348"/>
    </location>
</feature>
<feature type="transmembrane region" description="Helical" evidence="2">
    <location>
        <begin position="414"/>
        <end position="435"/>
    </location>
</feature>
<evidence type="ECO:0000256" key="2">
    <source>
        <dbReference type="SAM" id="Phobius"/>
    </source>
</evidence>
<dbReference type="EMBL" id="SLXH01000001">
    <property type="protein sequence ID" value="TCP20358.1"/>
    <property type="molecule type" value="Genomic_DNA"/>
</dbReference>
<dbReference type="Proteomes" id="UP000295182">
    <property type="component" value="Unassembled WGS sequence"/>
</dbReference>
<dbReference type="InterPro" id="IPR025105">
    <property type="entry name" value="DUF4010"/>
</dbReference>
<organism evidence="5 6">
    <name type="scientific">Simplicispira metamorpha</name>
    <dbReference type="NCBI Taxonomy" id="80881"/>
    <lineage>
        <taxon>Bacteria</taxon>
        <taxon>Pseudomonadati</taxon>
        <taxon>Pseudomonadota</taxon>
        <taxon>Betaproteobacteria</taxon>
        <taxon>Burkholderiales</taxon>
        <taxon>Comamonadaceae</taxon>
        <taxon>Simplicispira</taxon>
    </lineage>
</organism>
<dbReference type="PANTHER" id="PTHR39084:SF1">
    <property type="entry name" value="DUF4010 DOMAIN-CONTAINING PROTEIN"/>
    <property type="match status" value="1"/>
</dbReference>
<accession>A0A4R2NGM1</accession>
<dbReference type="OrthoDB" id="9813718at2"/>
<evidence type="ECO:0000259" key="4">
    <source>
        <dbReference type="Pfam" id="PF13194"/>
    </source>
</evidence>
<keyword evidence="6" id="KW-1185">Reference proteome</keyword>
<feature type="transmembrane region" description="Helical" evidence="2">
    <location>
        <begin position="234"/>
        <end position="257"/>
    </location>
</feature>
<reference evidence="5 6" key="1">
    <citation type="submission" date="2019-03" db="EMBL/GenBank/DDBJ databases">
        <title>Genomic Encyclopedia of Type Strains, Phase IV (KMG-IV): sequencing the most valuable type-strain genomes for metagenomic binning, comparative biology and taxonomic classification.</title>
        <authorList>
            <person name="Goeker M."/>
        </authorList>
    </citation>
    <scope>NUCLEOTIDE SEQUENCE [LARGE SCALE GENOMIC DNA]</scope>
    <source>
        <strain evidence="5 6">DSM 1837</strain>
    </source>
</reference>
<feature type="compositionally biased region" description="Low complexity" evidence="1">
    <location>
        <begin position="295"/>
        <end position="311"/>
    </location>
</feature>
<evidence type="ECO:0000259" key="3">
    <source>
        <dbReference type="Pfam" id="PF02308"/>
    </source>
</evidence>
<feature type="domain" description="MgtC/SapB/SrpB/YhiD N-terminal" evidence="3">
    <location>
        <begin position="14"/>
        <end position="131"/>
    </location>
</feature>
<feature type="transmembrane region" description="Helical" evidence="2">
    <location>
        <begin position="63"/>
        <end position="82"/>
    </location>
</feature>